<proteinExistence type="predicted"/>
<dbReference type="AlphaFoldDB" id="A0A1B9FW01"/>
<dbReference type="EMBL" id="KI894024">
    <property type="protein sequence ID" value="OCF22943.1"/>
    <property type="molecule type" value="Genomic_DNA"/>
</dbReference>
<dbReference type="STRING" id="1296100.A0A1B9FW01"/>
<reference evidence="3" key="1">
    <citation type="submission" date="2013-07" db="EMBL/GenBank/DDBJ databases">
        <title>The Genome Sequence of Cryptococcus bestiolae CBS10118.</title>
        <authorList>
            <consortium name="The Broad Institute Genome Sequencing Platform"/>
            <person name="Cuomo C."/>
            <person name="Litvintseva A."/>
            <person name="Chen Y."/>
            <person name="Heitman J."/>
            <person name="Sun S."/>
            <person name="Springer D."/>
            <person name="Dromer F."/>
            <person name="Young S.K."/>
            <person name="Zeng Q."/>
            <person name="Gargeya S."/>
            <person name="Fitzgerald M."/>
            <person name="Abouelleil A."/>
            <person name="Alvarado L."/>
            <person name="Berlin A.M."/>
            <person name="Chapman S.B."/>
            <person name="Dewar J."/>
            <person name="Goldberg J."/>
            <person name="Griggs A."/>
            <person name="Gujja S."/>
            <person name="Hansen M."/>
            <person name="Howarth C."/>
            <person name="Imamovic A."/>
            <person name="Larimer J."/>
            <person name="McCowan C."/>
            <person name="Murphy C."/>
            <person name="Pearson M."/>
            <person name="Priest M."/>
            <person name="Roberts A."/>
            <person name="Saif S."/>
            <person name="Shea T."/>
            <person name="Sykes S."/>
            <person name="Wortman J."/>
            <person name="Nusbaum C."/>
            <person name="Birren B."/>
        </authorList>
    </citation>
    <scope>NUCLEOTIDE SEQUENCE [LARGE SCALE GENOMIC DNA]</scope>
    <source>
        <strain evidence="3">CBS 10118</strain>
    </source>
</reference>
<dbReference type="InterPro" id="IPR040410">
    <property type="entry name" value="UPF0658_Golgi"/>
</dbReference>
<evidence type="ECO:0000313" key="3">
    <source>
        <dbReference type="EMBL" id="OCF22943.1"/>
    </source>
</evidence>
<dbReference type="OrthoDB" id="2448307at2759"/>
<feature type="compositionally biased region" description="Acidic residues" evidence="1">
    <location>
        <begin position="225"/>
        <end position="242"/>
    </location>
</feature>
<feature type="transmembrane region" description="Helical" evidence="2">
    <location>
        <begin position="332"/>
        <end position="350"/>
    </location>
</feature>
<sequence>MQFAGRLYSAWSLVRDRLRHRNLLIFLLFHLTTSAVLFVLSILSAETNAEASHFLRHIIQTANLSSIVFYNPDNGKFGDWKSAPALVVTGNDTISKKKEDGIVCNDDGKRCKAVGKGLHRHEDETDVKPTFAQPFRQTTYTSTTTMTTQESTITTRVLVVPTLTVISGEALRTEVMLNEQGRLMETFSATTTSLISSTTRSSSVISAASATATATATASSKALIEAEEEEEEESEDGSDGSDDSSINSSDSGDEEEEEEDKPKVLKVSKKDYINAWKRDIQLSTVQGPGNVVEVNIAHLSGSNGPDVQLTQQCAIHYGWAINSLDNLVREEAVLAAFFIWILGLAVVGLLNESIPHLLALLLSLFISSIWTANGLRLSFKFWKNFESTTTTYCDGLNVLPMYLNKRIGFQSTVLGLTVITMVASGVLCWKIRDHFGWQTFQRIGASSKINKIYKLVLALSILLQLDAFVLVTFFALFLDQISRGPASYFMRDCKVFKAFYSILIVALLPWLYFGWTSIRQEQRKRFNIFLCLSVLTMGAWAVSFTNPMFRIIFSTWAFFTCMGSLAVGLTAITVILAIIRRMTFGKGLADFLYLEEVHERPNSGLLDEKPSMPVAMPRSDLPTFSTAFGPGPAPAPPPRQMFPPMPVYTTATRVASWNAGDDRRAL</sequence>
<feature type="transmembrane region" description="Helical" evidence="2">
    <location>
        <begin position="357"/>
        <end position="375"/>
    </location>
</feature>
<dbReference type="GO" id="GO:0005794">
    <property type="term" value="C:Golgi apparatus"/>
    <property type="evidence" value="ECO:0007669"/>
    <property type="project" value="TreeGrafter"/>
</dbReference>
<feature type="transmembrane region" description="Helical" evidence="2">
    <location>
        <begin position="556"/>
        <end position="579"/>
    </location>
</feature>
<reference evidence="3" key="2">
    <citation type="submission" date="2014-01" db="EMBL/GenBank/DDBJ databases">
        <title>Evolution of pathogenesis and genome organization in the Tremellales.</title>
        <authorList>
            <person name="Cuomo C."/>
            <person name="Litvintseva A."/>
            <person name="Heitman J."/>
            <person name="Chen Y."/>
            <person name="Sun S."/>
            <person name="Springer D."/>
            <person name="Dromer F."/>
            <person name="Young S."/>
            <person name="Zeng Q."/>
            <person name="Chapman S."/>
            <person name="Gujja S."/>
            <person name="Saif S."/>
            <person name="Birren B."/>
        </authorList>
    </citation>
    <scope>NUCLEOTIDE SEQUENCE</scope>
    <source>
        <strain evidence="3">CBS 10118</strain>
    </source>
</reference>
<accession>A0A1B9FW01</accession>
<dbReference type="PANTHER" id="PTHR34391">
    <property type="entry name" value="UPF0658 GOLGI APPARATUS MEMBRANE PROTEIN C1952.10C-RELATED"/>
    <property type="match status" value="1"/>
</dbReference>
<dbReference type="PANTHER" id="PTHR34391:SF2">
    <property type="entry name" value="TRP C-TERMINAL DOMAIN-CONTAINING PROTEIN"/>
    <property type="match status" value="1"/>
</dbReference>
<feature type="transmembrane region" description="Helical" evidence="2">
    <location>
        <begin position="23"/>
        <end position="43"/>
    </location>
</feature>
<evidence type="ECO:0000256" key="2">
    <source>
        <dbReference type="SAM" id="Phobius"/>
    </source>
</evidence>
<protein>
    <submittedName>
        <fullName evidence="3">Uncharacterized protein</fullName>
    </submittedName>
</protein>
<dbReference type="VEuPathDB" id="FungiDB:I302_07293"/>
<feature type="transmembrane region" description="Helical" evidence="2">
    <location>
        <begin position="527"/>
        <end position="544"/>
    </location>
</feature>
<keyword evidence="2" id="KW-0472">Membrane</keyword>
<feature type="transmembrane region" description="Helical" evidence="2">
    <location>
        <begin position="498"/>
        <end position="515"/>
    </location>
</feature>
<gene>
    <name evidence="3" type="ORF">I302_07293</name>
</gene>
<feature type="region of interest" description="Disordered" evidence="1">
    <location>
        <begin position="216"/>
        <end position="264"/>
    </location>
</feature>
<name>A0A1B9FW01_9TREE</name>
<feature type="transmembrane region" description="Helical" evidence="2">
    <location>
        <begin position="452"/>
        <end position="478"/>
    </location>
</feature>
<keyword evidence="2" id="KW-0812">Transmembrane</keyword>
<keyword evidence="2" id="KW-1133">Transmembrane helix</keyword>
<evidence type="ECO:0000256" key="1">
    <source>
        <dbReference type="SAM" id="MobiDB-lite"/>
    </source>
</evidence>
<feature type="transmembrane region" description="Helical" evidence="2">
    <location>
        <begin position="407"/>
        <end position="431"/>
    </location>
</feature>
<organism evidence="3">
    <name type="scientific">Kwoniella bestiolae CBS 10118</name>
    <dbReference type="NCBI Taxonomy" id="1296100"/>
    <lineage>
        <taxon>Eukaryota</taxon>
        <taxon>Fungi</taxon>
        <taxon>Dikarya</taxon>
        <taxon>Basidiomycota</taxon>
        <taxon>Agaricomycotina</taxon>
        <taxon>Tremellomycetes</taxon>
        <taxon>Tremellales</taxon>
        <taxon>Cryptococcaceae</taxon>
        <taxon>Kwoniella</taxon>
    </lineage>
</organism>